<evidence type="ECO:0000313" key="3">
    <source>
        <dbReference type="Proteomes" id="UP000485058"/>
    </source>
</evidence>
<evidence type="ECO:0000256" key="1">
    <source>
        <dbReference type="SAM" id="MobiDB-lite"/>
    </source>
</evidence>
<name>A0A699ZDX4_HAELA</name>
<accession>A0A699ZDX4</accession>
<organism evidence="2 3">
    <name type="scientific">Haematococcus lacustris</name>
    <name type="common">Green alga</name>
    <name type="synonym">Haematococcus pluvialis</name>
    <dbReference type="NCBI Taxonomy" id="44745"/>
    <lineage>
        <taxon>Eukaryota</taxon>
        <taxon>Viridiplantae</taxon>
        <taxon>Chlorophyta</taxon>
        <taxon>core chlorophytes</taxon>
        <taxon>Chlorophyceae</taxon>
        <taxon>CS clade</taxon>
        <taxon>Chlamydomonadales</taxon>
        <taxon>Haematococcaceae</taxon>
        <taxon>Haematococcus</taxon>
    </lineage>
</organism>
<proteinExistence type="predicted"/>
<dbReference type="Proteomes" id="UP000485058">
    <property type="component" value="Unassembled WGS sequence"/>
</dbReference>
<dbReference type="EMBL" id="BLLF01001138">
    <property type="protein sequence ID" value="GFH17376.1"/>
    <property type="molecule type" value="Genomic_DNA"/>
</dbReference>
<dbReference type="AlphaFoldDB" id="A0A699ZDX4"/>
<feature type="region of interest" description="Disordered" evidence="1">
    <location>
        <begin position="54"/>
        <end position="82"/>
    </location>
</feature>
<keyword evidence="3" id="KW-1185">Reference proteome</keyword>
<evidence type="ECO:0000313" key="2">
    <source>
        <dbReference type="EMBL" id="GFH17376.1"/>
    </source>
</evidence>
<feature type="non-terminal residue" evidence="2">
    <location>
        <position position="294"/>
    </location>
</feature>
<sequence length="294" mass="32660">MLLQWYNKKQHPPSVVMKKAEASKFKDTWEFQYGSDGLVYAHCKACPREDGNGRDVSNMSQTSRQHVCESQSGGASNKRRVEENNYGPETFYRTTQLEDLHREVKELTVKQLVKLLQDGFVICSDGWRYKFAGKGAPLVNFILLKPDGGVLFIKVVDVSGKRKDAVAIKDQHLEVLCVSRAGNHAWDATSPGGQARHAYFCGGFLGGPHPGRCQGLVAGDCEAIRTELADQQMKMHVRNVHSIRANNPTRFAGLLLMAKDMQVIMGAIVGMTTSVSWEQLRSSSVNATVFDRLT</sequence>
<protein>
    <submittedName>
        <fullName evidence="2">Uncharacterized protein</fullName>
    </submittedName>
</protein>
<comment type="caution">
    <text evidence="2">The sequence shown here is derived from an EMBL/GenBank/DDBJ whole genome shotgun (WGS) entry which is preliminary data.</text>
</comment>
<reference evidence="2 3" key="1">
    <citation type="submission" date="2020-02" db="EMBL/GenBank/DDBJ databases">
        <title>Draft genome sequence of Haematococcus lacustris strain NIES-144.</title>
        <authorList>
            <person name="Morimoto D."/>
            <person name="Nakagawa S."/>
            <person name="Yoshida T."/>
            <person name="Sawayama S."/>
        </authorList>
    </citation>
    <scope>NUCLEOTIDE SEQUENCE [LARGE SCALE GENOMIC DNA]</scope>
    <source>
        <strain evidence="2 3">NIES-144</strain>
    </source>
</reference>
<feature type="compositionally biased region" description="Polar residues" evidence="1">
    <location>
        <begin position="55"/>
        <end position="75"/>
    </location>
</feature>
<gene>
    <name evidence="2" type="ORF">HaLaN_14002</name>
</gene>